<dbReference type="SMART" id="SM00474">
    <property type="entry name" value="35EXOc"/>
    <property type="match status" value="1"/>
</dbReference>
<dbReference type="RefSeq" id="WP_069319004.1">
    <property type="nucleotide sequence ID" value="NZ_MDDS01000005.1"/>
</dbReference>
<dbReference type="InterPro" id="IPR002121">
    <property type="entry name" value="HRDC_dom"/>
</dbReference>
<dbReference type="GO" id="GO:0005737">
    <property type="term" value="C:cytoplasm"/>
    <property type="evidence" value="ECO:0007669"/>
    <property type="project" value="UniProtKB-SubCell"/>
</dbReference>
<evidence type="ECO:0000256" key="5">
    <source>
        <dbReference type="ARBA" id="ARBA00022839"/>
    </source>
</evidence>
<dbReference type="HAMAP" id="MF_01899">
    <property type="entry name" value="RNase_D"/>
    <property type="match status" value="1"/>
</dbReference>
<dbReference type="PANTHER" id="PTHR47649:SF1">
    <property type="entry name" value="RIBONUCLEASE D"/>
    <property type="match status" value="1"/>
</dbReference>
<name>A0A1E3M0F9_9SPHN</name>
<keyword evidence="5 6" id="KW-0269">Exonuclease</keyword>
<sequence length="392" mass="43736">MHIHDLITDSATLANLCARLAQQPFVTVDTEFMRENTFWPELCLIQIADTNEAAAIDPMAPGLDMTPLLDLLVNNEDVLKVFHAGGQDLEIVYNLTGKTPHPLFDTQVAAMALGQGEQIGYSNLVETYLGITVDKGARFTDWSRRPLDKRQIDYAICDVTYLSEIFPKMLEKLRKTGRGDWLDEEMERIGDPENYRSDPDNAWQRIRISSRKPEVLGRLKALARWRELEAQNKNLPRGRIVKDETIADLAGNPPRRQGDLAKVRGLSATWAGNDIGGRLMAAIEGATAMPASEMPARDDRKLPLGKEGALVADLLKLLLKIRARDINVAARLLARTDDLEALAAGQRDGLSILNGWRFEQFGRDALALVEGQLGFTVRNGKLKMTRTEEQQP</sequence>
<dbReference type="GO" id="GO:0000166">
    <property type="term" value="F:nucleotide binding"/>
    <property type="evidence" value="ECO:0007669"/>
    <property type="project" value="InterPro"/>
</dbReference>
<dbReference type="InterPro" id="IPR036397">
    <property type="entry name" value="RNaseH_sf"/>
</dbReference>
<dbReference type="AlphaFoldDB" id="A0A1E3M0F9"/>
<proteinExistence type="inferred from homology"/>
<keyword evidence="4 6" id="KW-0378">Hydrolase</keyword>
<dbReference type="SUPFAM" id="SSF53098">
    <property type="entry name" value="Ribonuclease H-like"/>
    <property type="match status" value="1"/>
</dbReference>
<dbReference type="PROSITE" id="PS50967">
    <property type="entry name" value="HRDC"/>
    <property type="match status" value="1"/>
</dbReference>
<comment type="caution">
    <text evidence="8">The sequence shown here is derived from an EMBL/GenBank/DDBJ whole genome shotgun (WGS) entry which is preliminary data.</text>
</comment>
<dbReference type="SUPFAM" id="SSF47819">
    <property type="entry name" value="HRDC-like"/>
    <property type="match status" value="2"/>
</dbReference>
<accession>A0A1E3M0F9</accession>
<keyword evidence="3 6" id="KW-0540">Nuclease</keyword>
<dbReference type="InterPro" id="IPR012337">
    <property type="entry name" value="RNaseH-like_sf"/>
</dbReference>
<evidence type="ECO:0000313" key="8">
    <source>
        <dbReference type="EMBL" id="ODP39504.1"/>
    </source>
</evidence>
<keyword evidence="1 6" id="KW-0963">Cytoplasm</keyword>
<comment type="function">
    <text evidence="6">Exonuclease involved in the 3' processing of various precursor tRNAs. Initiates hydrolysis at the 3'-terminus of an RNA molecule and releases 5'-mononucleotides.</text>
</comment>
<dbReference type="InterPro" id="IPR010997">
    <property type="entry name" value="HRDC-like_sf"/>
</dbReference>
<dbReference type="EMBL" id="MDDS01000005">
    <property type="protein sequence ID" value="ODP39504.1"/>
    <property type="molecule type" value="Genomic_DNA"/>
</dbReference>
<evidence type="ECO:0000313" key="9">
    <source>
        <dbReference type="Proteomes" id="UP000094487"/>
    </source>
</evidence>
<dbReference type="InterPro" id="IPR051086">
    <property type="entry name" value="RNase_D-like"/>
</dbReference>
<dbReference type="PANTHER" id="PTHR47649">
    <property type="entry name" value="RIBONUCLEASE D"/>
    <property type="match status" value="1"/>
</dbReference>
<dbReference type="CDD" id="cd06142">
    <property type="entry name" value="RNaseD_exo"/>
    <property type="match status" value="1"/>
</dbReference>
<evidence type="ECO:0000256" key="6">
    <source>
        <dbReference type="HAMAP-Rule" id="MF_01899"/>
    </source>
</evidence>
<dbReference type="GO" id="GO:0008408">
    <property type="term" value="F:3'-5' exonuclease activity"/>
    <property type="evidence" value="ECO:0007669"/>
    <property type="project" value="InterPro"/>
</dbReference>
<dbReference type="GO" id="GO:0033890">
    <property type="term" value="F:ribonuclease D activity"/>
    <property type="evidence" value="ECO:0007669"/>
    <property type="project" value="UniProtKB-UniRule"/>
</dbReference>
<reference evidence="8 9" key="1">
    <citation type="submission" date="2016-08" db="EMBL/GenBank/DDBJ databases">
        <title>Draft genome of the agarase producing Sphingomonas sp. MCT13.</title>
        <authorList>
            <person name="D'Andrea M.M."/>
            <person name="Rossolini G.M."/>
            <person name="Thaller M.C."/>
        </authorList>
    </citation>
    <scope>NUCLEOTIDE SEQUENCE [LARGE SCALE GENOMIC DNA]</scope>
    <source>
        <strain evidence="8 9">MCT13</strain>
    </source>
</reference>
<dbReference type="GO" id="GO:0042780">
    <property type="term" value="P:tRNA 3'-end processing"/>
    <property type="evidence" value="ECO:0007669"/>
    <property type="project" value="UniProtKB-UniRule"/>
</dbReference>
<dbReference type="Pfam" id="PF00570">
    <property type="entry name" value="HRDC"/>
    <property type="match status" value="1"/>
</dbReference>
<dbReference type="InterPro" id="IPR006292">
    <property type="entry name" value="RNase_D"/>
</dbReference>
<dbReference type="STRING" id="1888892.BFL28_10465"/>
<dbReference type="OrthoDB" id="9800549at2"/>
<evidence type="ECO:0000256" key="2">
    <source>
        <dbReference type="ARBA" id="ARBA00022694"/>
    </source>
</evidence>
<comment type="subcellular location">
    <subcellularLocation>
        <location evidence="6">Cytoplasm</location>
    </subcellularLocation>
</comment>
<dbReference type="NCBIfam" id="TIGR01388">
    <property type="entry name" value="rnd"/>
    <property type="match status" value="1"/>
</dbReference>
<dbReference type="Pfam" id="PF01612">
    <property type="entry name" value="DNA_pol_A_exo1"/>
    <property type="match status" value="1"/>
</dbReference>
<protein>
    <recommendedName>
        <fullName evidence="6">Ribonuclease D</fullName>
        <shortName evidence="6">RNase D</shortName>
        <ecNumber evidence="6">3.1.13.5</ecNumber>
    </recommendedName>
</protein>
<evidence type="ECO:0000256" key="3">
    <source>
        <dbReference type="ARBA" id="ARBA00022722"/>
    </source>
</evidence>
<comment type="cofactor">
    <cofactor evidence="6">
        <name>a divalent metal cation</name>
        <dbReference type="ChEBI" id="CHEBI:60240"/>
    </cofactor>
</comment>
<dbReference type="Proteomes" id="UP000094487">
    <property type="component" value="Unassembled WGS sequence"/>
</dbReference>
<evidence type="ECO:0000256" key="1">
    <source>
        <dbReference type="ARBA" id="ARBA00022490"/>
    </source>
</evidence>
<dbReference type="Gene3D" id="3.30.420.10">
    <property type="entry name" value="Ribonuclease H-like superfamily/Ribonuclease H"/>
    <property type="match status" value="1"/>
</dbReference>
<dbReference type="Gene3D" id="1.10.150.80">
    <property type="entry name" value="HRDC domain"/>
    <property type="match status" value="1"/>
</dbReference>
<dbReference type="InterPro" id="IPR044876">
    <property type="entry name" value="HRDC_dom_sf"/>
</dbReference>
<dbReference type="EC" id="3.1.13.5" evidence="6"/>
<comment type="similarity">
    <text evidence="6">Belongs to the RNase D family.</text>
</comment>
<feature type="domain" description="HRDC" evidence="7">
    <location>
        <begin position="212"/>
        <end position="293"/>
    </location>
</feature>
<dbReference type="InterPro" id="IPR002562">
    <property type="entry name" value="3'-5'_exonuclease_dom"/>
</dbReference>
<evidence type="ECO:0000256" key="4">
    <source>
        <dbReference type="ARBA" id="ARBA00022801"/>
    </source>
</evidence>
<gene>
    <name evidence="6" type="primary">rnd</name>
    <name evidence="8" type="ORF">BFL28_10465</name>
</gene>
<keyword evidence="9" id="KW-1185">Reference proteome</keyword>
<organism evidence="8 9">
    <name type="scientific">Sphingomonas turrisvirgatae</name>
    <dbReference type="NCBI Taxonomy" id="1888892"/>
    <lineage>
        <taxon>Bacteria</taxon>
        <taxon>Pseudomonadati</taxon>
        <taxon>Pseudomonadota</taxon>
        <taxon>Alphaproteobacteria</taxon>
        <taxon>Sphingomonadales</taxon>
        <taxon>Sphingomonadaceae</taxon>
        <taxon>Sphingomonas</taxon>
    </lineage>
</organism>
<dbReference type="GO" id="GO:0003676">
    <property type="term" value="F:nucleic acid binding"/>
    <property type="evidence" value="ECO:0007669"/>
    <property type="project" value="InterPro"/>
</dbReference>
<keyword evidence="2 6" id="KW-0819">tRNA processing</keyword>
<comment type="catalytic activity">
    <reaction evidence="6">
        <text>Exonucleolytic cleavage that removes extra residues from the 3'-terminus of tRNA to produce 5'-mononucleotides.</text>
        <dbReference type="EC" id="3.1.13.5"/>
    </reaction>
</comment>
<evidence type="ECO:0000259" key="7">
    <source>
        <dbReference type="PROSITE" id="PS50967"/>
    </source>
</evidence>